<evidence type="ECO:0000313" key="5">
    <source>
        <dbReference type="Proteomes" id="UP000824094"/>
    </source>
</evidence>
<name>A0A9D1MHB8_9FIRM</name>
<evidence type="ECO:0000256" key="2">
    <source>
        <dbReference type="PROSITE-ProRule" id="PRU00335"/>
    </source>
</evidence>
<comment type="caution">
    <text evidence="4">The sequence shown here is derived from an EMBL/GenBank/DDBJ whole genome shotgun (WGS) entry which is preliminary data.</text>
</comment>
<proteinExistence type="predicted"/>
<organism evidence="4 5">
    <name type="scientific">Candidatus Stercoripulliclostridium merdigallinarum</name>
    <dbReference type="NCBI Taxonomy" id="2840951"/>
    <lineage>
        <taxon>Bacteria</taxon>
        <taxon>Bacillati</taxon>
        <taxon>Bacillota</taxon>
        <taxon>Clostridia</taxon>
        <taxon>Eubacteriales</taxon>
        <taxon>Candidatus Stercoripulliclostridium</taxon>
    </lineage>
</organism>
<reference evidence="4" key="2">
    <citation type="journal article" date="2021" name="PeerJ">
        <title>Extensive microbial diversity within the chicken gut microbiome revealed by metagenomics and culture.</title>
        <authorList>
            <person name="Gilroy R."/>
            <person name="Ravi A."/>
            <person name="Getino M."/>
            <person name="Pursley I."/>
            <person name="Horton D.L."/>
            <person name="Alikhan N.F."/>
            <person name="Baker D."/>
            <person name="Gharbi K."/>
            <person name="Hall N."/>
            <person name="Watson M."/>
            <person name="Adriaenssens E.M."/>
            <person name="Foster-Nyarko E."/>
            <person name="Jarju S."/>
            <person name="Secka A."/>
            <person name="Antonio M."/>
            <person name="Oren A."/>
            <person name="Chaudhuri R.R."/>
            <person name="La Ragione R."/>
            <person name="Hildebrand F."/>
            <person name="Pallen M.J."/>
        </authorList>
    </citation>
    <scope>NUCLEOTIDE SEQUENCE</scope>
    <source>
        <strain evidence="4">18911</strain>
    </source>
</reference>
<reference evidence="4" key="1">
    <citation type="submission" date="2020-10" db="EMBL/GenBank/DDBJ databases">
        <authorList>
            <person name="Gilroy R."/>
        </authorList>
    </citation>
    <scope>NUCLEOTIDE SEQUENCE</scope>
    <source>
        <strain evidence="4">18911</strain>
    </source>
</reference>
<dbReference type="SUPFAM" id="SSF46689">
    <property type="entry name" value="Homeodomain-like"/>
    <property type="match status" value="1"/>
</dbReference>
<dbReference type="InterPro" id="IPR009057">
    <property type="entry name" value="Homeodomain-like_sf"/>
</dbReference>
<evidence type="ECO:0000313" key="4">
    <source>
        <dbReference type="EMBL" id="HIU60225.1"/>
    </source>
</evidence>
<feature type="non-terminal residue" evidence="4">
    <location>
        <position position="1"/>
    </location>
</feature>
<dbReference type="InterPro" id="IPR001647">
    <property type="entry name" value="HTH_TetR"/>
</dbReference>
<sequence length="201" mass="22800">KFSEELSKKRREEILNAAKKIYDLKPFKEITLKDIGEGTSFTRTSIYNYFSGKEEIYLSVLESEFSDWADDIDAIDGSTDFSAALSDTLQSRSRMLKIMSMNLYEVEAGSSTEHLVEFKIAYGRALNSLRSALKRAFPDSSDEWAEEFVYAFLPFLFGVYPYTEVTEKQIVAMQRAGVDCPEFSAPQLAENLIDKLLASGR</sequence>
<dbReference type="EMBL" id="DVNF01000073">
    <property type="protein sequence ID" value="HIU60225.1"/>
    <property type="molecule type" value="Genomic_DNA"/>
</dbReference>
<gene>
    <name evidence="4" type="ORF">IAB05_02400</name>
</gene>
<accession>A0A9D1MHB8</accession>
<dbReference type="Gene3D" id="1.10.357.10">
    <property type="entry name" value="Tetracycline Repressor, domain 2"/>
    <property type="match status" value="1"/>
</dbReference>
<dbReference type="Pfam" id="PF00440">
    <property type="entry name" value="TetR_N"/>
    <property type="match status" value="1"/>
</dbReference>
<feature type="DNA-binding region" description="H-T-H motif" evidence="2">
    <location>
        <begin position="31"/>
        <end position="50"/>
    </location>
</feature>
<dbReference type="PROSITE" id="PS50977">
    <property type="entry name" value="HTH_TETR_2"/>
    <property type="match status" value="1"/>
</dbReference>
<keyword evidence="1 2" id="KW-0238">DNA-binding</keyword>
<dbReference type="Proteomes" id="UP000824094">
    <property type="component" value="Unassembled WGS sequence"/>
</dbReference>
<dbReference type="Pfam" id="PF17929">
    <property type="entry name" value="TetR_C_34"/>
    <property type="match status" value="1"/>
</dbReference>
<dbReference type="GO" id="GO:0003677">
    <property type="term" value="F:DNA binding"/>
    <property type="evidence" value="ECO:0007669"/>
    <property type="project" value="UniProtKB-UniRule"/>
</dbReference>
<feature type="domain" description="HTH tetR-type" evidence="3">
    <location>
        <begin position="8"/>
        <end position="68"/>
    </location>
</feature>
<dbReference type="InterPro" id="IPR041483">
    <property type="entry name" value="TetR_C_34"/>
</dbReference>
<evidence type="ECO:0000259" key="3">
    <source>
        <dbReference type="PROSITE" id="PS50977"/>
    </source>
</evidence>
<dbReference type="AlphaFoldDB" id="A0A9D1MHB8"/>
<evidence type="ECO:0000256" key="1">
    <source>
        <dbReference type="ARBA" id="ARBA00023125"/>
    </source>
</evidence>
<protein>
    <submittedName>
        <fullName evidence="4">TetR family transcriptional regulator</fullName>
    </submittedName>
</protein>